<keyword evidence="6 11" id="KW-0547">Nucleotide-binding</keyword>
<evidence type="ECO:0000259" key="14">
    <source>
        <dbReference type="PROSITE" id="PS50011"/>
    </source>
</evidence>
<feature type="domain" description="Protein kinase" evidence="14">
    <location>
        <begin position="16"/>
        <end position="302"/>
    </location>
</feature>
<feature type="transmembrane region" description="Helical" evidence="13">
    <location>
        <begin position="700"/>
        <end position="721"/>
    </location>
</feature>
<keyword evidence="3" id="KW-0723">Serine/threonine-protein kinase</keyword>
<name>A0A506Y402_9MICO</name>
<protein>
    <recommendedName>
        <fullName evidence="2">non-specific serine/threonine protein kinase</fullName>
        <ecNumber evidence="2">2.7.11.1</ecNumber>
    </recommendedName>
</protein>
<feature type="compositionally biased region" description="Low complexity" evidence="12">
    <location>
        <begin position="317"/>
        <end position="344"/>
    </location>
</feature>
<keyword evidence="8 11" id="KW-0067">ATP-binding</keyword>
<accession>A0A506Y402</accession>
<dbReference type="PROSITE" id="PS00107">
    <property type="entry name" value="PROTEIN_KINASE_ATP"/>
    <property type="match status" value="1"/>
</dbReference>
<keyword evidence="10 13" id="KW-0472">Membrane</keyword>
<comment type="subcellular location">
    <subcellularLocation>
        <location evidence="1">Membrane</location>
        <topology evidence="1">Multi-pass membrane protein</topology>
    </subcellularLocation>
</comment>
<keyword evidence="4" id="KW-0808">Transferase</keyword>
<feature type="region of interest" description="Disordered" evidence="12">
    <location>
        <begin position="569"/>
        <end position="608"/>
    </location>
</feature>
<evidence type="ECO:0000256" key="7">
    <source>
        <dbReference type="ARBA" id="ARBA00022777"/>
    </source>
</evidence>
<evidence type="ECO:0000256" key="4">
    <source>
        <dbReference type="ARBA" id="ARBA00022679"/>
    </source>
</evidence>
<dbReference type="EMBL" id="VHQG01000002">
    <property type="protein sequence ID" value="TPW75738.1"/>
    <property type="molecule type" value="Genomic_DNA"/>
</dbReference>
<reference evidence="15 16" key="1">
    <citation type="submission" date="2019-06" db="EMBL/GenBank/DDBJ databases">
        <authorList>
            <person name="Li F."/>
        </authorList>
    </citation>
    <scope>NUCLEOTIDE SEQUENCE [LARGE SCALE GENOMIC DNA]</scope>
    <source>
        <strain evidence="15 16">10F1D-1</strain>
    </source>
</reference>
<dbReference type="PROSITE" id="PS50011">
    <property type="entry name" value="PROTEIN_KINASE_DOM"/>
    <property type="match status" value="1"/>
</dbReference>
<dbReference type="InterPro" id="IPR007829">
    <property type="entry name" value="TM2"/>
</dbReference>
<feature type="compositionally biased region" description="Low complexity" evidence="12">
    <location>
        <begin position="353"/>
        <end position="369"/>
    </location>
</feature>
<comment type="caution">
    <text evidence="15">The sequence shown here is derived from an EMBL/GenBank/DDBJ whole genome shotgun (WGS) entry which is preliminary data.</text>
</comment>
<evidence type="ECO:0000256" key="11">
    <source>
        <dbReference type="PROSITE-ProRule" id="PRU10141"/>
    </source>
</evidence>
<organism evidence="15 16">
    <name type="scientific">Schumannella soli</name>
    <dbReference type="NCBI Taxonomy" id="2590779"/>
    <lineage>
        <taxon>Bacteria</taxon>
        <taxon>Bacillati</taxon>
        <taxon>Actinomycetota</taxon>
        <taxon>Actinomycetes</taxon>
        <taxon>Micrococcales</taxon>
        <taxon>Microbacteriaceae</taxon>
        <taxon>Schumannella</taxon>
    </lineage>
</organism>
<evidence type="ECO:0000256" key="8">
    <source>
        <dbReference type="ARBA" id="ARBA00022840"/>
    </source>
</evidence>
<dbReference type="SUPFAM" id="SSF56112">
    <property type="entry name" value="Protein kinase-like (PK-like)"/>
    <property type="match status" value="1"/>
</dbReference>
<evidence type="ECO:0000256" key="1">
    <source>
        <dbReference type="ARBA" id="ARBA00004141"/>
    </source>
</evidence>
<feature type="transmembrane region" description="Helical" evidence="13">
    <location>
        <begin position="632"/>
        <end position="651"/>
    </location>
</feature>
<dbReference type="Gene3D" id="1.10.510.10">
    <property type="entry name" value="Transferase(Phosphotransferase) domain 1"/>
    <property type="match status" value="1"/>
</dbReference>
<keyword evidence="5 13" id="KW-0812">Transmembrane</keyword>
<evidence type="ECO:0000256" key="3">
    <source>
        <dbReference type="ARBA" id="ARBA00022527"/>
    </source>
</evidence>
<feature type="binding site" evidence="11">
    <location>
        <position position="48"/>
    </location>
    <ligand>
        <name>ATP</name>
        <dbReference type="ChEBI" id="CHEBI:30616"/>
    </ligand>
</feature>
<feature type="compositionally biased region" description="Polar residues" evidence="12">
    <location>
        <begin position="456"/>
        <end position="468"/>
    </location>
</feature>
<gene>
    <name evidence="15" type="ORF">FJ657_07645</name>
</gene>
<dbReference type="GO" id="GO:0005524">
    <property type="term" value="F:ATP binding"/>
    <property type="evidence" value="ECO:0007669"/>
    <property type="project" value="UniProtKB-UniRule"/>
</dbReference>
<dbReference type="GO" id="GO:0016020">
    <property type="term" value="C:membrane"/>
    <property type="evidence" value="ECO:0007669"/>
    <property type="project" value="UniProtKB-SubCell"/>
</dbReference>
<proteinExistence type="predicted"/>
<dbReference type="RefSeq" id="WP_141163098.1">
    <property type="nucleotide sequence ID" value="NZ_VHQG01000002.1"/>
</dbReference>
<dbReference type="OrthoDB" id="9762169at2"/>
<sequence length="727" mass="73016">MPSRPRPAMPARIAGWRLGQKLGEGAFGYVVEASRLRVDGTRVEAAMKVMQQDPDMVLDLAHEFKVMKGIDSPYVVKVLDSGIEENDDDTALLWIATELVRGQDLRDEVRRGGPLARDEWWTLAHDLLSALDATHQVGLVHLDVKPANVMRQPGRSVLVDFGIASFVAVSDPGDVGGGTPGYCSPEQVDGRIDGADLHYAADLFAAACTLTFAGIGRSPWRVPKVSARELGAALHRTLTTDPPYLTGLDAQQVQLLTPMLSVDPSKRPSAEQALEFVAEQREAHRRAAFGSAATNLGGHPAFPAQPGGGAPGSVLQGAPSAPGTPSAPGPASGPASVGSFAPGSLQPGSHQPGSLQSGSFSSHSGDAPSNGPGSQQPGSLQPGSLQPGSFSSNPALGSSADSFGAPAQHPSGFGFGGAGSSGTGSGTGSGLGAPGAPSAGGPDGGNPGTNGPDSHGSWTNGPGANTPRTDGPTASPGAGNPGSDRPGTGGFGTGGSGSGFVTPGDARSVAGWNAAPASLPPVVSAPLLGTPGAPVPPPAGFAPPQPVAPGAAAPMNTATQHPATFVGGSLAGPVASPGLRPAPVSPPASTPSEFDGGDATIHRFTSAPPPAATFDPAAGSAVDPAGAPRSFFAVWLLSWLLGVVGADRFYVGRPVTGVLKLITAGGIGVWAIMDLILLSWDVLSDGQGRRLVAPESSRGMLRAISLISGVLWAIFILLLALTTIPTS</sequence>
<dbReference type="Pfam" id="PF00069">
    <property type="entry name" value="Pkinase"/>
    <property type="match status" value="1"/>
</dbReference>
<dbReference type="InterPro" id="IPR000719">
    <property type="entry name" value="Prot_kinase_dom"/>
</dbReference>
<feature type="compositionally biased region" description="Gly residues" evidence="12">
    <location>
        <begin position="413"/>
        <end position="433"/>
    </location>
</feature>
<dbReference type="CDD" id="cd14014">
    <property type="entry name" value="STKc_PknB_like"/>
    <property type="match status" value="1"/>
</dbReference>
<evidence type="ECO:0000313" key="16">
    <source>
        <dbReference type="Proteomes" id="UP000316252"/>
    </source>
</evidence>
<evidence type="ECO:0000256" key="5">
    <source>
        <dbReference type="ARBA" id="ARBA00022692"/>
    </source>
</evidence>
<dbReference type="InterPro" id="IPR011009">
    <property type="entry name" value="Kinase-like_dom_sf"/>
</dbReference>
<dbReference type="PANTHER" id="PTHR43289:SF6">
    <property type="entry name" value="SERINE_THREONINE-PROTEIN KINASE NEKL-3"/>
    <property type="match status" value="1"/>
</dbReference>
<evidence type="ECO:0000256" key="12">
    <source>
        <dbReference type="SAM" id="MobiDB-lite"/>
    </source>
</evidence>
<dbReference type="Proteomes" id="UP000316252">
    <property type="component" value="Unassembled WGS sequence"/>
</dbReference>
<evidence type="ECO:0000256" key="9">
    <source>
        <dbReference type="ARBA" id="ARBA00022989"/>
    </source>
</evidence>
<evidence type="ECO:0000313" key="15">
    <source>
        <dbReference type="EMBL" id="TPW75738.1"/>
    </source>
</evidence>
<feature type="compositionally biased region" description="Polar residues" evidence="12">
    <location>
        <begin position="371"/>
        <end position="401"/>
    </location>
</feature>
<keyword evidence="7" id="KW-0418">Kinase</keyword>
<feature type="region of interest" description="Disordered" evidence="12">
    <location>
        <begin position="293"/>
        <end position="518"/>
    </location>
</feature>
<evidence type="ECO:0000256" key="2">
    <source>
        <dbReference type="ARBA" id="ARBA00012513"/>
    </source>
</evidence>
<evidence type="ECO:0000256" key="6">
    <source>
        <dbReference type="ARBA" id="ARBA00022741"/>
    </source>
</evidence>
<dbReference type="EC" id="2.7.11.1" evidence="2"/>
<keyword evidence="16" id="KW-1185">Reference proteome</keyword>
<dbReference type="SMART" id="SM00220">
    <property type="entry name" value="S_TKc"/>
    <property type="match status" value="1"/>
</dbReference>
<dbReference type="PANTHER" id="PTHR43289">
    <property type="entry name" value="MITOGEN-ACTIVATED PROTEIN KINASE KINASE KINASE 20-RELATED"/>
    <property type="match status" value="1"/>
</dbReference>
<evidence type="ECO:0000256" key="13">
    <source>
        <dbReference type="SAM" id="Phobius"/>
    </source>
</evidence>
<keyword evidence="9 13" id="KW-1133">Transmembrane helix</keyword>
<dbReference type="Pfam" id="PF05154">
    <property type="entry name" value="TM2"/>
    <property type="match status" value="1"/>
</dbReference>
<feature type="compositionally biased region" description="Gly residues" evidence="12">
    <location>
        <begin position="487"/>
        <end position="498"/>
    </location>
</feature>
<feature type="transmembrane region" description="Helical" evidence="13">
    <location>
        <begin position="658"/>
        <end position="680"/>
    </location>
</feature>
<dbReference type="InterPro" id="IPR017441">
    <property type="entry name" value="Protein_kinase_ATP_BS"/>
</dbReference>
<evidence type="ECO:0000256" key="10">
    <source>
        <dbReference type="ARBA" id="ARBA00023136"/>
    </source>
</evidence>
<dbReference type="GO" id="GO:0004674">
    <property type="term" value="F:protein serine/threonine kinase activity"/>
    <property type="evidence" value="ECO:0007669"/>
    <property type="project" value="UniProtKB-KW"/>
</dbReference>
<dbReference type="AlphaFoldDB" id="A0A506Y402"/>